<reference evidence="1" key="1">
    <citation type="submission" date="2025-08" db="UniProtKB">
        <authorList>
            <consortium name="Ensembl"/>
        </authorList>
    </citation>
    <scope>IDENTIFICATION</scope>
</reference>
<dbReference type="OMA" id="SNHEEMP"/>
<name>A0A3Q2VPE3_HAPBU</name>
<accession>A0A3Q2VPE3</accession>
<protein>
    <submittedName>
        <fullName evidence="1">Uncharacterized protein</fullName>
    </submittedName>
</protein>
<proteinExistence type="predicted"/>
<dbReference type="GeneTree" id="ENSGT00980000198667"/>
<dbReference type="Proteomes" id="UP000264840">
    <property type="component" value="Unplaced"/>
</dbReference>
<evidence type="ECO:0000313" key="1">
    <source>
        <dbReference type="Ensembl" id="ENSHBUP00000010038.1"/>
    </source>
</evidence>
<dbReference type="STRING" id="8153.ENSHBUP00000010038"/>
<reference evidence="1" key="2">
    <citation type="submission" date="2025-09" db="UniProtKB">
        <authorList>
            <consortium name="Ensembl"/>
        </authorList>
    </citation>
    <scope>IDENTIFICATION</scope>
</reference>
<dbReference type="AlphaFoldDB" id="A0A3Q2VPE3"/>
<dbReference type="Ensembl" id="ENSHBUT00000016795.1">
    <property type="protein sequence ID" value="ENSHBUP00000010038.1"/>
    <property type="gene ID" value="ENSHBUG00000011572.1"/>
</dbReference>
<evidence type="ECO:0000313" key="2">
    <source>
        <dbReference type="Proteomes" id="UP000264840"/>
    </source>
</evidence>
<sequence length="265" mass="30086">MFALNFRYQPVDLVLVIKCGILEILSTLTNNSCVLINQGWFAATASGSMLLGGAVRLACARLLQILTVADLLPIDVSQALMEVMCEQLQNILYNFHQQQIAEMGTAEKTDVDSYTNLVGGANLEIIKAENSKVVESQLADFLVFLRRVLSLRVMKRLSTFIRWIDPLMAIISHKCSLGSPRFQNLRTKLLTFHVLERLLPACSEPVHIEQIVKQLFQLLSVYMWEEPLSQSNHEEMPEKDKGVRHYEHHVLHYILIKQQLLIGSS</sequence>
<organism evidence="1 2">
    <name type="scientific">Haplochromis burtoni</name>
    <name type="common">Burton's mouthbrooder</name>
    <name type="synonym">Chromis burtoni</name>
    <dbReference type="NCBI Taxonomy" id="8153"/>
    <lineage>
        <taxon>Eukaryota</taxon>
        <taxon>Metazoa</taxon>
        <taxon>Chordata</taxon>
        <taxon>Craniata</taxon>
        <taxon>Vertebrata</taxon>
        <taxon>Euteleostomi</taxon>
        <taxon>Actinopterygii</taxon>
        <taxon>Neopterygii</taxon>
        <taxon>Teleostei</taxon>
        <taxon>Neoteleostei</taxon>
        <taxon>Acanthomorphata</taxon>
        <taxon>Ovalentaria</taxon>
        <taxon>Cichlomorphae</taxon>
        <taxon>Cichliformes</taxon>
        <taxon>Cichlidae</taxon>
        <taxon>African cichlids</taxon>
        <taxon>Pseudocrenilabrinae</taxon>
        <taxon>Haplochromini</taxon>
        <taxon>Haplochromis</taxon>
    </lineage>
</organism>
<keyword evidence="2" id="KW-1185">Reference proteome</keyword>